<dbReference type="PROSITE" id="PS51819">
    <property type="entry name" value="VOC"/>
    <property type="match status" value="1"/>
</dbReference>
<comment type="caution">
    <text evidence="2">The sequence shown here is derived from an EMBL/GenBank/DDBJ whole genome shotgun (WGS) entry which is preliminary data.</text>
</comment>
<dbReference type="CDD" id="cd06587">
    <property type="entry name" value="VOC"/>
    <property type="match status" value="1"/>
</dbReference>
<feature type="domain" description="VOC" evidence="1">
    <location>
        <begin position="15"/>
        <end position="148"/>
    </location>
</feature>
<evidence type="ECO:0000313" key="2">
    <source>
        <dbReference type="EMBL" id="MFK9092534.1"/>
    </source>
</evidence>
<proteinExistence type="predicted"/>
<dbReference type="Proteomes" id="UP001623041">
    <property type="component" value="Unassembled WGS sequence"/>
</dbReference>
<protein>
    <submittedName>
        <fullName evidence="2">VOC family protein</fullName>
    </submittedName>
</protein>
<dbReference type="RefSeq" id="WP_406581110.1">
    <property type="nucleotide sequence ID" value="NZ_JBJHQH010000009.1"/>
</dbReference>
<dbReference type="Pfam" id="PF00903">
    <property type="entry name" value="Glyoxalase"/>
    <property type="match status" value="1"/>
</dbReference>
<dbReference type="Gene3D" id="3.10.180.10">
    <property type="entry name" value="2,3-Dihydroxybiphenyl 1,2-Dioxygenase, domain 1"/>
    <property type="match status" value="1"/>
</dbReference>
<gene>
    <name evidence="2" type="ORF">ACJEBI_13685</name>
</gene>
<evidence type="ECO:0000259" key="1">
    <source>
        <dbReference type="PROSITE" id="PS51819"/>
    </source>
</evidence>
<evidence type="ECO:0000313" key="3">
    <source>
        <dbReference type="Proteomes" id="UP001623041"/>
    </source>
</evidence>
<accession>A0ABW8RJB6</accession>
<name>A0ABW8RJB6_9BACI</name>
<dbReference type="InterPro" id="IPR037523">
    <property type="entry name" value="VOC_core"/>
</dbReference>
<organism evidence="2 3">
    <name type="scientific">Bacillus salipaludis</name>
    <dbReference type="NCBI Taxonomy" id="2547811"/>
    <lineage>
        <taxon>Bacteria</taxon>
        <taxon>Bacillati</taxon>
        <taxon>Bacillota</taxon>
        <taxon>Bacilli</taxon>
        <taxon>Bacillales</taxon>
        <taxon>Bacillaceae</taxon>
        <taxon>Bacillus</taxon>
    </lineage>
</organism>
<dbReference type="InterPro" id="IPR029068">
    <property type="entry name" value="Glyas_Bleomycin-R_OHBP_Dase"/>
</dbReference>
<reference evidence="2 3" key="1">
    <citation type="submission" date="2024-11" db="EMBL/GenBank/DDBJ databases">
        <authorList>
            <person name="Lucas J.A."/>
        </authorList>
    </citation>
    <scope>NUCLEOTIDE SEQUENCE [LARGE SCALE GENOMIC DNA]</scope>
    <source>
        <strain evidence="2 3">Z 5.4</strain>
    </source>
</reference>
<dbReference type="InterPro" id="IPR004360">
    <property type="entry name" value="Glyas_Fos-R_dOase_dom"/>
</dbReference>
<dbReference type="SUPFAM" id="SSF54593">
    <property type="entry name" value="Glyoxalase/Bleomycin resistance protein/Dihydroxybiphenyl dioxygenase"/>
    <property type="match status" value="1"/>
</dbReference>
<keyword evidence="3" id="KW-1185">Reference proteome</keyword>
<sequence>MSSINYSEVSVAWRGFHHVALATPNLDETINFYTKVLGMQASEIFPGRHVFIKPGMTDSWGIHFFEKKDAQLFTFPGAPDPLKLERNGFAAGFLQHIAFALPNEEFALILKERLGSYGVLTTDITNIGPIRNLLFYDIHGLLLEATWPA</sequence>
<dbReference type="EMBL" id="JBJHQH010000009">
    <property type="protein sequence ID" value="MFK9092534.1"/>
    <property type="molecule type" value="Genomic_DNA"/>
</dbReference>